<gene>
    <name evidence="3" type="ORF">CEUSTIGMA_g9878.t1</name>
</gene>
<evidence type="ECO:0000313" key="3">
    <source>
        <dbReference type="EMBL" id="GAX82451.1"/>
    </source>
</evidence>
<dbReference type="EMBL" id="BEGY01000081">
    <property type="protein sequence ID" value="GAX82451.1"/>
    <property type="molecule type" value="Genomic_DNA"/>
</dbReference>
<evidence type="ECO:0000256" key="1">
    <source>
        <dbReference type="SAM" id="MobiDB-lite"/>
    </source>
</evidence>
<evidence type="ECO:0000313" key="4">
    <source>
        <dbReference type="Proteomes" id="UP000232323"/>
    </source>
</evidence>
<reference evidence="3 4" key="1">
    <citation type="submission" date="2017-08" db="EMBL/GenBank/DDBJ databases">
        <title>Acidophilic green algal genome provides insights into adaptation to an acidic environment.</title>
        <authorList>
            <person name="Hirooka S."/>
            <person name="Hirose Y."/>
            <person name="Kanesaki Y."/>
            <person name="Higuchi S."/>
            <person name="Fujiwara T."/>
            <person name="Onuma R."/>
            <person name="Era A."/>
            <person name="Ohbayashi R."/>
            <person name="Uzuka A."/>
            <person name="Nozaki H."/>
            <person name="Yoshikawa H."/>
            <person name="Miyagishima S.Y."/>
        </authorList>
    </citation>
    <scope>NUCLEOTIDE SEQUENCE [LARGE SCALE GENOMIC DNA]</scope>
    <source>
        <strain evidence="3 4">NIES-2499</strain>
    </source>
</reference>
<comment type="caution">
    <text evidence="3">The sequence shown here is derived from an EMBL/GenBank/DDBJ whole genome shotgun (WGS) entry which is preliminary data.</text>
</comment>
<proteinExistence type="predicted"/>
<feature type="non-terminal residue" evidence="3">
    <location>
        <position position="861"/>
    </location>
</feature>
<feature type="region of interest" description="Disordered" evidence="1">
    <location>
        <begin position="39"/>
        <end position="82"/>
    </location>
</feature>
<feature type="domain" description="Reverse transcriptase Ty1/copia-type" evidence="2">
    <location>
        <begin position="171"/>
        <end position="318"/>
    </location>
</feature>
<protein>
    <recommendedName>
        <fullName evidence="2">Reverse transcriptase Ty1/copia-type domain-containing protein</fullName>
    </recommendedName>
</protein>
<dbReference type="Proteomes" id="UP000232323">
    <property type="component" value="Unassembled WGS sequence"/>
</dbReference>
<evidence type="ECO:0000259" key="2">
    <source>
        <dbReference type="Pfam" id="PF07727"/>
    </source>
</evidence>
<dbReference type="Pfam" id="PF07727">
    <property type="entry name" value="RVT_2"/>
    <property type="match status" value="1"/>
</dbReference>
<sequence length="861" mass="94619">MNVVDIMNMSDEEEEEQISNVHMEQDIPPDVLLVLPTATSQTLHHRRNSDGSGGDEDGRRVRSRIEEEPTTQRRSGRVHQPPSEWWRAKGLLVVEEPDTITEAMDSPQAEEWRLAMTEEMASLMKNGTWKLVNCLLGVTPVPVKRSGAATTRCQDSFSQRSVGGGDLYGPAPGFEEGGKNVVCKLEKALYGLKQAPRAWHTKLRKELELLGFTASEADAGLFVRCGKQRSDNVYLLVYVDDCLLITSKDNKSSLLNLKSQLASIFDIHDMGEAKFFLGMEIERNCEKGTLVLSQRHFTEELLNKYSMIESKGKSVPMSTALKLQRDGLTKPTPTWIFFNRMRPALWSGGDSPTLISQLYGKPRLPRQDVHRLNYVKAPSTRHKLYPQRAVESSELGSFAVFFNHAMARLLTGMRDPSIYQDGTYVVELEPSAPHFAELFHGLSHGSAFPVTYWGPHGVVSVPVKQVDKPYPVGIVGTVEILVRDIPVDLQTEAFGEALLSLAGYKVLYPSSTTDPLYPAPRDKTTVYLLGSRWGDNPAGFTHRYNPSICILSLFPHPTDPALHRLPTKLSGPGISPHISCLLRNDPLHPRLHVSPHHPTSGVPETESLPAGWKTSPNNYNNSFTKGALVSYNKSDGTTRQAYILNVDNSASPPQFEIRCVGDTDPSHHIFTIAERLAKAHQPAYVVKAGCARGNKQVTPRHTDPMVVDSHPLTQQIPMADPLLLKNCFASLGNLSLATGHDMEVDEPFLPCPPLPFTTAAKAKQEMHRLGRSDATSWRRVVSEASNARTGALSSQQIDLSPKVSLVSLNGTSAPLPGGAGRNALFHSPMVSGIPKTFVTAAPFPGGVERPLGTTVSKPCST</sequence>
<keyword evidence="4" id="KW-1185">Reference proteome</keyword>
<accession>A0A250XH94</accession>
<dbReference type="InterPro" id="IPR013103">
    <property type="entry name" value="RVT_2"/>
</dbReference>
<dbReference type="AlphaFoldDB" id="A0A250XH94"/>
<dbReference type="STRING" id="1157962.A0A250XH94"/>
<name>A0A250XH94_9CHLO</name>
<organism evidence="3 4">
    <name type="scientific">Chlamydomonas eustigma</name>
    <dbReference type="NCBI Taxonomy" id="1157962"/>
    <lineage>
        <taxon>Eukaryota</taxon>
        <taxon>Viridiplantae</taxon>
        <taxon>Chlorophyta</taxon>
        <taxon>core chlorophytes</taxon>
        <taxon>Chlorophyceae</taxon>
        <taxon>CS clade</taxon>
        <taxon>Chlamydomonadales</taxon>
        <taxon>Chlamydomonadaceae</taxon>
        <taxon>Chlamydomonas</taxon>
    </lineage>
</organism>
<dbReference type="OrthoDB" id="547913at2759"/>
<feature type="compositionally biased region" description="Basic and acidic residues" evidence="1">
    <location>
        <begin position="56"/>
        <end position="71"/>
    </location>
</feature>